<evidence type="ECO:0000313" key="2">
    <source>
        <dbReference type="EMBL" id="TBV01823.1"/>
    </source>
</evidence>
<dbReference type="Proteomes" id="UP000293172">
    <property type="component" value="Unassembled WGS sequence"/>
</dbReference>
<dbReference type="EMBL" id="QJUM01000028">
    <property type="protein sequence ID" value="TBV01823.1"/>
    <property type="molecule type" value="Genomic_DNA"/>
</dbReference>
<dbReference type="EMBL" id="QJUL01000041">
    <property type="protein sequence ID" value="TBU87153.1"/>
    <property type="molecule type" value="Genomic_DNA"/>
</dbReference>
<accession>A0A4Q9QUM3</accession>
<comment type="caution">
    <text evidence="1">The sequence shown here is derived from an EMBL/GenBank/DDBJ whole genome shotgun (WGS) entry which is preliminary data.</text>
</comment>
<evidence type="ECO:0000313" key="3">
    <source>
        <dbReference type="Proteomes" id="UP000291334"/>
    </source>
</evidence>
<reference evidence="3 4" key="1">
    <citation type="submission" date="2018-06" db="EMBL/GenBank/DDBJ databases">
        <title>Three novel Pseudomonas species isolated from symptomatic oak.</title>
        <authorList>
            <person name="Bueno-Gonzalez V."/>
            <person name="Brady C."/>
        </authorList>
    </citation>
    <scope>NUCLEOTIDE SEQUENCE [LARGE SCALE GENOMIC DNA]</scope>
    <source>
        <strain evidence="2 3">P26B</strain>
        <strain evidence="1 4">P6B</strain>
    </source>
</reference>
<organism evidence="1 4">
    <name type="scientific">Phytopseudomonas dryadis</name>
    <dbReference type="NCBI Taxonomy" id="2487520"/>
    <lineage>
        <taxon>Bacteria</taxon>
        <taxon>Pseudomonadati</taxon>
        <taxon>Pseudomonadota</taxon>
        <taxon>Gammaproteobacteria</taxon>
        <taxon>Pseudomonadales</taxon>
        <taxon>Pseudomonadaceae</taxon>
        <taxon>Phytopseudomonas</taxon>
    </lineage>
</organism>
<dbReference type="Proteomes" id="UP000291334">
    <property type="component" value="Unassembled WGS sequence"/>
</dbReference>
<keyword evidence="3" id="KW-1185">Reference proteome</keyword>
<name>A0A4Q9QUM3_9GAMM</name>
<dbReference type="AlphaFoldDB" id="A0A4Q9QUM3"/>
<evidence type="ECO:0000313" key="4">
    <source>
        <dbReference type="Proteomes" id="UP000293172"/>
    </source>
</evidence>
<sequence>MPDSRPEIIRFPTSRASADRCLFQADAELRLEKLQQLLRLLEHQQAPLPSVRSQRAVCGYIRETLDEVVVLYRGSLAMMRRRAREQT</sequence>
<protein>
    <submittedName>
        <fullName evidence="1">Uncharacterized protein</fullName>
    </submittedName>
</protein>
<gene>
    <name evidence="2" type="ORF">DNK34_20445</name>
    <name evidence="1" type="ORF">DNK44_20980</name>
</gene>
<proteinExistence type="predicted"/>
<evidence type="ECO:0000313" key="1">
    <source>
        <dbReference type="EMBL" id="TBU87153.1"/>
    </source>
</evidence>
<dbReference type="RefSeq" id="WP_131177104.1">
    <property type="nucleotide sequence ID" value="NZ_QJUL01000041.1"/>
</dbReference>